<feature type="compositionally biased region" description="Basic residues" evidence="1">
    <location>
        <begin position="259"/>
        <end position="268"/>
    </location>
</feature>
<feature type="non-terminal residue" evidence="2">
    <location>
        <position position="1"/>
    </location>
</feature>
<feature type="region of interest" description="Disordered" evidence="1">
    <location>
        <begin position="49"/>
        <end position="120"/>
    </location>
</feature>
<evidence type="ECO:0000313" key="3">
    <source>
        <dbReference type="Proteomes" id="UP001497497"/>
    </source>
</evidence>
<dbReference type="EMBL" id="CAXITT010000554">
    <property type="protein sequence ID" value="CAL1543523.1"/>
    <property type="molecule type" value="Genomic_DNA"/>
</dbReference>
<evidence type="ECO:0000256" key="1">
    <source>
        <dbReference type="SAM" id="MobiDB-lite"/>
    </source>
</evidence>
<dbReference type="AlphaFoldDB" id="A0AAV2I9X2"/>
<protein>
    <submittedName>
        <fullName evidence="2">Uncharacterized protein</fullName>
    </submittedName>
</protein>
<accession>A0AAV2I9X2</accession>
<sequence>QASYEAGGALAGSHFASGAYSNSLTSQSAMADINILAASFSLPMHDFQQDVPPYGGDDLSPDHFSPGYDNSQSSGMSFDHGHQQQQQHVAPQGYIDTYSFDNSYSSHQREPSKHSPYGAPSDVYGPGFTSHEADFYSHQQRYMDPSAKAQFAMDVSKAYQKHAYSEGSPQDLVFPQSSLAYSDLEQKPTHLYCHGAYDAPTPGPYCAEGPSLYQPYHPAFYGGQSGHCPPGMPFPSPGVPHGNAYRSDLSMSMSAHPSSHMHHSHRRTSLTIPTPPNADR</sequence>
<dbReference type="Proteomes" id="UP001497497">
    <property type="component" value="Unassembled WGS sequence"/>
</dbReference>
<feature type="region of interest" description="Disordered" evidence="1">
    <location>
        <begin position="248"/>
        <end position="280"/>
    </location>
</feature>
<gene>
    <name evidence="2" type="ORF">GSLYS_00017057001</name>
</gene>
<organism evidence="2 3">
    <name type="scientific">Lymnaea stagnalis</name>
    <name type="common">Great pond snail</name>
    <name type="synonym">Helix stagnalis</name>
    <dbReference type="NCBI Taxonomy" id="6523"/>
    <lineage>
        <taxon>Eukaryota</taxon>
        <taxon>Metazoa</taxon>
        <taxon>Spiralia</taxon>
        <taxon>Lophotrochozoa</taxon>
        <taxon>Mollusca</taxon>
        <taxon>Gastropoda</taxon>
        <taxon>Heterobranchia</taxon>
        <taxon>Euthyneura</taxon>
        <taxon>Panpulmonata</taxon>
        <taxon>Hygrophila</taxon>
        <taxon>Lymnaeoidea</taxon>
        <taxon>Lymnaeidae</taxon>
        <taxon>Lymnaea</taxon>
    </lineage>
</organism>
<comment type="caution">
    <text evidence="2">The sequence shown here is derived from an EMBL/GenBank/DDBJ whole genome shotgun (WGS) entry which is preliminary data.</text>
</comment>
<name>A0AAV2I9X2_LYMST</name>
<evidence type="ECO:0000313" key="2">
    <source>
        <dbReference type="EMBL" id="CAL1543523.1"/>
    </source>
</evidence>
<reference evidence="2 3" key="1">
    <citation type="submission" date="2024-04" db="EMBL/GenBank/DDBJ databases">
        <authorList>
            <consortium name="Genoscope - CEA"/>
            <person name="William W."/>
        </authorList>
    </citation>
    <scope>NUCLEOTIDE SEQUENCE [LARGE SCALE GENOMIC DNA]</scope>
</reference>
<keyword evidence="3" id="KW-1185">Reference proteome</keyword>
<proteinExistence type="predicted"/>